<keyword evidence="1" id="KW-0472">Membrane</keyword>
<dbReference type="Proteomes" id="UP000308652">
    <property type="component" value="Unassembled WGS sequence"/>
</dbReference>
<proteinExistence type="predicted"/>
<dbReference type="EMBL" id="ML213613">
    <property type="protein sequence ID" value="TFK36578.1"/>
    <property type="molecule type" value="Genomic_DNA"/>
</dbReference>
<evidence type="ECO:0000256" key="1">
    <source>
        <dbReference type="SAM" id="Phobius"/>
    </source>
</evidence>
<evidence type="ECO:0000313" key="2">
    <source>
        <dbReference type="EMBL" id="TFK36578.1"/>
    </source>
</evidence>
<organism evidence="2 3">
    <name type="scientific">Crucibulum laeve</name>
    <dbReference type="NCBI Taxonomy" id="68775"/>
    <lineage>
        <taxon>Eukaryota</taxon>
        <taxon>Fungi</taxon>
        <taxon>Dikarya</taxon>
        <taxon>Basidiomycota</taxon>
        <taxon>Agaricomycotina</taxon>
        <taxon>Agaricomycetes</taxon>
        <taxon>Agaricomycetidae</taxon>
        <taxon>Agaricales</taxon>
        <taxon>Agaricineae</taxon>
        <taxon>Nidulariaceae</taxon>
        <taxon>Crucibulum</taxon>
    </lineage>
</organism>
<dbReference type="AlphaFoldDB" id="A0A5C3LXE3"/>
<accession>A0A5C3LXE3</accession>
<protein>
    <submittedName>
        <fullName evidence="2">Uncharacterized protein</fullName>
    </submittedName>
</protein>
<sequence length="72" mass="8385">MPRAFLGLNERRTRLFVILASHYNVSEHSRYMILFCIVPVVAVHDVVICLTHLRDARFCGPEDGNGFLRERR</sequence>
<keyword evidence="3" id="KW-1185">Reference proteome</keyword>
<name>A0A5C3LXE3_9AGAR</name>
<gene>
    <name evidence="2" type="ORF">BDQ12DRAFT_686655</name>
</gene>
<evidence type="ECO:0000313" key="3">
    <source>
        <dbReference type="Proteomes" id="UP000308652"/>
    </source>
</evidence>
<reference evidence="2 3" key="1">
    <citation type="journal article" date="2019" name="Nat. Ecol. Evol.">
        <title>Megaphylogeny resolves global patterns of mushroom evolution.</title>
        <authorList>
            <person name="Varga T."/>
            <person name="Krizsan K."/>
            <person name="Foldi C."/>
            <person name="Dima B."/>
            <person name="Sanchez-Garcia M."/>
            <person name="Sanchez-Ramirez S."/>
            <person name="Szollosi G.J."/>
            <person name="Szarkandi J.G."/>
            <person name="Papp V."/>
            <person name="Albert L."/>
            <person name="Andreopoulos W."/>
            <person name="Angelini C."/>
            <person name="Antonin V."/>
            <person name="Barry K.W."/>
            <person name="Bougher N.L."/>
            <person name="Buchanan P."/>
            <person name="Buyck B."/>
            <person name="Bense V."/>
            <person name="Catcheside P."/>
            <person name="Chovatia M."/>
            <person name="Cooper J."/>
            <person name="Damon W."/>
            <person name="Desjardin D."/>
            <person name="Finy P."/>
            <person name="Geml J."/>
            <person name="Haridas S."/>
            <person name="Hughes K."/>
            <person name="Justo A."/>
            <person name="Karasinski D."/>
            <person name="Kautmanova I."/>
            <person name="Kiss B."/>
            <person name="Kocsube S."/>
            <person name="Kotiranta H."/>
            <person name="LaButti K.M."/>
            <person name="Lechner B.E."/>
            <person name="Liimatainen K."/>
            <person name="Lipzen A."/>
            <person name="Lukacs Z."/>
            <person name="Mihaltcheva S."/>
            <person name="Morgado L.N."/>
            <person name="Niskanen T."/>
            <person name="Noordeloos M.E."/>
            <person name="Ohm R.A."/>
            <person name="Ortiz-Santana B."/>
            <person name="Ovrebo C."/>
            <person name="Racz N."/>
            <person name="Riley R."/>
            <person name="Savchenko A."/>
            <person name="Shiryaev A."/>
            <person name="Soop K."/>
            <person name="Spirin V."/>
            <person name="Szebenyi C."/>
            <person name="Tomsovsky M."/>
            <person name="Tulloss R.E."/>
            <person name="Uehling J."/>
            <person name="Grigoriev I.V."/>
            <person name="Vagvolgyi C."/>
            <person name="Papp T."/>
            <person name="Martin F.M."/>
            <person name="Miettinen O."/>
            <person name="Hibbett D.S."/>
            <person name="Nagy L.G."/>
        </authorList>
    </citation>
    <scope>NUCLEOTIDE SEQUENCE [LARGE SCALE GENOMIC DNA]</scope>
    <source>
        <strain evidence="2 3">CBS 166.37</strain>
    </source>
</reference>
<keyword evidence="1" id="KW-0812">Transmembrane</keyword>
<feature type="transmembrane region" description="Helical" evidence="1">
    <location>
        <begin position="31"/>
        <end position="50"/>
    </location>
</feature>
<keyword evidence="1" id="KW-1133">Transmembrane helix</keyword>